<dbReference type="Gene3D" id="1.20.1440.110">
    <property type="entry name" value="acylaminoacyl peptidase"/>
    <property type="match status" value="1"/>
</dbReference>
<evidence type="ECO:0000259" key="3">
    <source>
        <dbReference type="Pfam" id="PF12697"/>
    </source>
</evidence>
<dbReference type="InterPro" id="IPR029058">
    <property type="entry name" value="AB_hydrolase_fold"/>
</dbReference>
<feature type="domain" description="AB hydrolase-1" evidence="3">
    <location>
        <begin position="160"/>
        <end position="358"/>
    </location>
</feature>
<accession>A0A397G044</accession>
<protein>
    <recommendedName>
        <fullName evidence="3">AB hydrolase-1 domain-containing protein</fullName>
    </recommendedName>
</protein>
<dbReference type="RefSeq" id="XP_026610156.1">
    <property type="nucleotide sequence ID" value="XM_026754106.1"/>
</dbReference>
<dbReference type="PANTHER" id="PTHR22946">
    <property type="entry name" value="DIENELACTONE HYDROLASE DOMAIN-CONTAINING PROTEIN-RELATED"/>
    <property type="match status" value="1"/>
</dbReference>
<dbReference type="SUPFAM" id="SSF53474">
    <property type="entry name" value="alpha/beta-Hydrolases"/>
    <property type="match status" value="1"/>
</dbReference>
<dbReference type="AlphaFoldDB" id="A0A397G044"/>
<organism evidence="4 5">
    <name type="scientific">Aspergillus thermomutatus</name>
    <name type="common">Neosartorya pseudofischeri</name>
    <dbReference type="NCBI Taxonomy" id="41047"/>
    <lineage>
        <taxon>Eukaryota</taxon>
        <taxon>Fungi</taxon>
        <taxon>Dikarya</taxon>
        <taxon>Ascomycota</taxon>
        <taxon>Pezizomycotina</taxon>
        <taxon>Eurotiomycetes</taxon>
        <taxon>Eurotiomycetidae</taxon>
        <taxon>Eurotiales</taxon>
        <taxon>Aspergillaceae</taxon>
        <taxon>Aspergillus</taxon>
        <taxon>Aspergillus subgen. Fumigati</taxon>
    </lineage>
</organism>
<dbReference type="GeneID" id="38122461"/>
<reference evidence="4" key="1">
    <citation type="submission" date="2018-08" db="EMBL/GenBank/DDBJ databases">
        <title>Draft genome sequence of azole-resistant Aspergillus thermomutatus (Neosartorya pseudofischeri) strain HMR AF 39, isolated from a human nasal aspirate.</title>
        <authorList>
            <person name="Parent-Michaud M."/>
            <person name="Dufresne P.J."/>
            <person name="Fournier E."/>
            <person name="Martineau C."/>
            <person name="Moreira S."/>
            <person name="Perkins V."/>
            <person name="De Repentigny L."/>
            <person name="Dufresne S.F."/>
        </authorList>
    </citation>
    <scope>NUCLEOTIDE SEQUENCE [LARGE SCALE GENOMIC DNA]</scope>
    <source>
        <strain evidence="4">HMR AF 39</strain>
    </source>
</reference>
<evidence type="ECO:0000256" key="1">
    <source>
        <dbReference type="ARBA" id="ARBA00022801"/>
    </source>
</evidence>
<dbReference type="VEuPathDB" id="FungiDB:CDV56_100487"/>
<dbReference type="Gene3D" id="3.40.50.1820">
    <property type="entry name" value="alpha/beta hydrolase"/>
    <property type="match status" value="1"/>
</dbReference>
<comment type="similarity">
    <text evidence="2">Belongs to the AB hydrolase superfamily. FUS2 hydrolase family.</text>
</comment>
<dbReference type="InterPro" id="IPR050261">
    <property type="entry name" value="FrsA_esterase"/>
</dbReference>
<dbReference type="InterPro" id="IPR000073">
    <property type="entry name" value="AB_hydrolase_1"/>
</dbReference>
<comment type="caution">
    <text evidence="4">The sequence shown here is derived from an EMBL/GenBank/DDBJ whole genome shotgun (WGS) entry which is preliminary data.</text>
</comment>
<dbReference type="Pfam" id="PF12697">
    <property type="entry name" value="Abhydrolase_6"/>
    <property type="match status" value="1"/>
</dbReference>
<keyword evidence="1" id="KW-0378">Hydrolase</keyword>
<dbReference type="PANTHER" id="PTHR22946:SF13">
    <property type="entry name" value="ALPHA_BETA HYDROLASE PSOB"/>
    <property type="match status" value="1"/>
</dbReference>
<dbReference type="OrthoDB" id="249703at2759"/>
<dbReference type="Proteomes" id="UP000215305">
    <property type="component" value="Unassembled WGS sequence"/>
</dbReference>
<gene>
    <name evidence="4" type="ORF">CDV56_100487</name>
</gene>
<evidence type="ECO:0000256" key="2">
    <source>
        <dbReference type="ARBA" id="ARBA00038115"/>
    </source>
</evidence>
<evidence type="ECO:0000313" key="4">
    <source>
        <dbReference type="EMBL" id="RHZ44087.1"/>
    </source>
</evidence>
<keyword evidence="5" id="KW-1185">Reference proteome</keyword>
<name>A0A397G044_ASPTH</name>
<dbReference type="EMBL" id="NKHU02000354">
    <property type="protein sequence ID" value="RHZ44087.1"/>
    <property type="molecule type" value="Genomic_DNA"/>
</dbReference>
<evidence type="ECO:0000313" key="5">
    <source>
        <dbReference type="Proteomes" id="UP000215305"/>
    </source>
</evidence>
<sequence>MFQFFPSTFFNFEFTRVLGTIPFGGAELAECLDAAANIVNDDPESWHQAWLTQAKKAEALATDALAHGDRIAAREAFLRASNYFRASQYMFNDRPDTPDPRVKRFFARSVAMFLQALPFFEHQVHLLRVLYRDDVHLQGYMFIPDIPSKTSNSSFPIVVCCGGADSTSEELYFLFGASGCKRNYAVVLFDGPGQGHSLREQKITMRPDWESVTTPVLDYICKLAGENPQWRLDTSRIALAGVSMGAYYALRGAVDPRVKACVSIDPFYDMFDLATSRMPPWFIREWLAGWITDGMFNATWATLSRFNYQLKWELTHVMWIFGQQSAAAAMREMRRYTLDVGDDREQYLRRVKCPVLVSGAAHTIYTAPEISTMRVKQALDHLPDSKRRVWIAREPGDGGLQGKVGAWRLLQQRMFQFLGQQLEVQQGCGGEVKRQPVDTLVDV</sequence>
<proteinExistence type="inferred from homology"/>
<dbReference type="GO" id="GO:0016787">
    <property type="term" value="F:hydrolase activity"/>
    <property type="evidence" value="ECO:0007669"/>
    <property type="project" value="UniProtKB-KW"/>
</dbReference>